<protein>
    <submittedName>
        <fullName evidence="6">Bifunctional 4-hydroxy-2-oxoglutarate aldolase/2-dehydro-3-deoxy-phosphogluconate aldolase</fullName>
    </submittedName>
</protein>
<keyword evidence="4" id="KW-0456">Lyase</keyword>
<organism evidence="6 7">
    <name type="scientific">Eiseniibacteriota bacterium</name>
    <dbReference type="NCBI Taxonomy" id="2212470"/>
    <lineage>
        <taxon>Bacteria</taxon>
        <taxon>Candidatus Eiseniibacteriota</taxon>
    </lineage>
</organism>
<keyword evidence="5" id="KW-0119">Carbohydrate metabolism</keyword>
<dbReference type="CDD" id="cd00452">
    <property type="entry name" value="KDPG_aldolase"/>
    <property type="match status" value="1"/>
</dbReference>
<gene>
    <name evidence="6" type="ORF">E6K73_02835</name>
</gene>
<dbReference type="Pfam" id="PF01081">
    <property type="entry name" value="Aldolase"/>
    <property type="match status" value="1"/>
</dbReference>
<proteinExistence type="inferred from homology"/>
<comment type="similarity">
    <text evidence="2">Belongs to the KHG/KDPG aldolase family.</text>
</comment>
<evidence type="ECO:0000256" key="4">
    <source>
        <dbReference type="ARBA" id="ARBA00023239"/>
    </source>
</evidence>
<evidence type="ECO:0000256" key="2">
    <source>
        <dbReference type="ARBA" id="ARBA00006906"/>
    </source>
</evidence>
<comment type="subunit">
    <text evidence="3">Homotrimer.</text>
</comment>
<evidence type="ECO:0000313" key="6">
    <source>
        <dbReference type="EMBL" id="TMQ52442.1"/>
    </source>
</evidence>
<sequence>MNEPLALQELRERRLVAVIRAPSRETALESALAVARGGLTLLEITFTVPEAPHVIADLSVRSDLTVGAGTVLTAAQAREAIGAGARFVVAPNLSAEVARASREAGVMFCPGAYTTSEIMAAHAAGAHVVKVYPVGVAGGPDYIRVIRDPLPTVLMLAAGGTTLDNFVPFLRAGCIGVGLGASLADPKLAAAGSFDEITRRARAFVERLARADTPESAPRA</sequence>
<dbReference type="EMBL" id="VBOT01000033">
    <property type="protein sequence ID" value="TMQ52442.1"/>
    <property type="molecule type" value="Genomic_DNA"/>
</dbReference>
<reference evidence="6 7" key="1">
    <citation type="journal article" date="2019" name="Nat. Microbiol.">
        <title>Mediterranean grassland soil C-N compound turnover is dependent on rainfall and depth, and is mediated by genomically divergent microorganisms.</title>
        <authorList>
            <person name="Diamond S."/>
            <person name="Andeer P.F."/>
            <person name="Li Z."/>
            <person name="Crits-Christoph A."/>
            <person name="Burstein D."/>
            <person name="Anantharaman K."/>
            <person name="Lane K.R."/>
            <person name="Thomas B.C."/>
            <person name="Pan C."/>
            <person name="Northen T.R."/>
            <person name="Banfield J.F."/>
        </authorList>
    </citation>
    <scope>NUCLEOTIDE SEQUENCE [LARGE SCALE GENOMIC DNA]</scope>
    <source>
        <strain evidence="6">WS_3</strain>
    </source>
</reference>
<dbReference type="AlphaFoldDB" id="A0A538SM50"/>
<dbReference type="PANTHER" id="PTHR30246">
    <property type="entry name" value="2-KETO-3-DEOXY-6-PHOSPHOGLUCONATE ALDOLASE"/>
    <property type="match status" value="1"/>
</dbReference>
<comment type="pathway">
    <text evidence="1">Carbohydrate acid metabolism.</text>
</comment>
<dbReference type="InterPro" id="IPR013785">
    <property type="entry name" value="Aldolase_TIM"/>
</dbReference>
<comment type="caution">
    <text evidence="6">The sequence shown here is derived from an EMBL/GenBank/DDBJ whole genome shotgun (WGS) entry which is preliminary data.</text>
</comment>
<evidence type="ECO:0000313" key="7">
    <source>
        <dbReference type="Proteomes" id="UP000320184"/>
    </source>
</evidence>
<dbReference type="NCBIfam" id="TIGR01182">
    <property type="entry name" value="eda"/>
    <property type="match status" value="1"/>
</dbReference>
<dbReference type="GO" id="GO:0016829">
    <property type="term" value="F:lyase activity"/>
    <property type="evidence" value="ECO:0007669"/>
    <property type="project" value="UniProtKB-KW"/>
</dbReference>
<name>A0A538SM50_UNCEI</name>
<dbReference type="Gene3D" id="3.20.20.70">
    <property type="entry name" value="Aldolase class I"/>
    <property type="match status" value="1"/>
</dbReference>
<evidence type="ECO:0000256" key="1">
    <source>
        <dbReference type="ARBA" id="ARBA00004761"/>
    </source>
</evidence>
<dbReference type="Proteomes" id="UP000320184">
    <property type="component" value="Unassembled WGS sequence"/>
</dbReference>
<dbReference type="InterPro" id="IPR000887">
    <property type="entry name" value="Aldlse_KDPG_KHG"/>
</dbReference>
<evidence type="ECO:0000256" key="3">
    <source>
        <dbReference type="ARBA" id="ARBA00011233"/>
    </source>
</evidence>
<dbReference type="PANTHER" id="PTHR30246:SF1">
    <property type="entry name" value="2-DEHYDRO-3-DEOXY-6-PHOSPHOGALACTONATE ALDOLASE-RELATED"/>
    <property type="match status" value="1"/>
</dbReference>
<accession>A0A538SM50</accession>
<evidence type="ECO:0000256" key="5">
    <source>
        <dbReference type="ARBA" id="ARBA00023277"/>
    </source>
</evidence>
<dbReference type="SUPFAM" id="SSF51569">
    <property type="entry name" value="Aldolase"/>
    <property type="match status" value="1"/>
</dbReference>